<organism evidence="1 2">
    <name type="scientific">Pleurodeles waltl</name>
    <name type="common">Iberian ribbed newt</name>
    <dbReference type="NCBI Taxonomy" id="8319"/>
    <lineage>
        <taxon>Eukaryota</taxon>
        <taxon>Metazoa</taxon>
        <taxon>Chordata</taxon>
        <taxon>Craniata</taxon>
        <taxon>Vertebrata</taxon>
        <taxon>Euteleostomi</taxon>
        <taxon>Amphibia</taxon>
        <taxon>Batrachia</taxon>
        <taxon>Caudata</taxon>
        <taxon>Salamandroidea</taxon>
        <taxon>Salamandridae</taxon>
        <taxon>Pleurodelinae</taxon>
        <taxon>Pleurodeles</taxon>
    </lineage>
</organism>
<gene>
    <name evidence="1" type="ORF">NDU88_002522</name>
</gene>
<reference evidence="1" key="1">
    <citation type="journal article" date="2022" name="bioRxiv">
        <title>Sequencing and chromosome-scale assembly of the giantPleurodeles waltlgenome.</title>
        <authorList>
            <person name="Brown T."/>
            <person name="Elewa A."/>
            <person name="Iarovenko S."/>
            <person name="Subramanian E."/>
            <person name="Araus A.J."/>
            <person name="Petzold A."/>
            <person name="Susuki M."/>
            <person name="Suzuki K.-i.T."/>
            <person name="Hayashi T."/>
            <person name="Toyoda A."/>
            <person name="Oliveira C."/>
            <person name="Osipova E."/>
            <person name="Leigh N.D."/>
            <person name="Simon A."/>
            <person name="Yun M.H."/>
        </authorList>
    </citation>
    <scope>NUCLEOTIDE SEQUENCE</scope>
    <source>
        <strain evidence="1">20211129_DDA</strain>
        <tissue evidence="1">Liver</tissue>
    </source>
</reference>
<evidence type="ECO:0000313" key="2">
    <source>
        <dbReference type="Proteomes" id="UP001066276"/>
    </source>
</evidence>
<keyword evidence="2" id="KW-1185">Reference proteome</keyword>
<accession>A0AAV7RDL9</accession>
<comment type="caution">
    <text evidence="1">The sequence shown here is derived from an EMBL/GenBank/DDBJ whole genome shotgun (WGS) entry which is preliminary data.</text>
</comment>
<evidence type="ECO:0000313" key="1">
    <source>
        <dbReference type="EMBL" id="KAJ1149717.1"/>
    </source>
</evidence>
<dbReference type="AlphaFoldDB" id="A0AAV7RDL9"/>
<dbReference type="Proteomes" id="UP001066276">
    <property type="component" value="Chromosome 5"/>
</dbReference>
<dbReference type="EMBL" id="JANPWB010000009">
    <property type="protein sequence ID" value="KAJ1149717.1"/>
    <property type="molecule type" value="Genomic_DNA"/>
</dbReference>
<sequence>MSCLLSNKSVLNNLSEVNCFYNLAMSRALQTHHEAVPLSSYQSELFRRCCSDGGAKAEQDRVSRFCQWNSLKKKGNS</sequence>
<proteinExistence type="predicted"/>
<name>A0AAV7RDL9_PLEWA</name>
<protein>
    <submittedName>
        <fullName evidence="1">Uncharacterized protein</fullName>
    </submittedName>
</protein>